<keyword evidence="1" id="KW-1133">Transmembrane helix</keyword>
<evidence type="ECO:0000313" key="4">
    <source>
        <dbReference type="Proteomes" id="UP000596742"/>
    </source>
</evidence>
<protein>
    <recommendedName>
        <fullName evidence="2">Ig-like domain-containing protein</fullName>
    </recommendedName>
</protein>
<dbReference type="InterPro" id="IPR007110">
    <property type="entry name" value="Ig-like_dom"/>
</dbReference>
<dbReference type="InterPro" id="IPR036179">
    <property type="entry name" value="Ig-like_dom_sf"/>
</dbReference>
<dbReference type="SMART" id="SM00409">
    <property type="entry name" value="IG"/>
    <property type="match status" value="1"/>
</dbReference>
<feature type="transmembrane region" description="Helical" evidence="1">
    <location>
        <begin position="201"/>
        <end position="219"/>
    </location>
</feature>
<name>A0A8B6CVY5_MYTGA</name>
<gene>
    <name evidence="3" type="ORF">MGAL_10B041476</name>
</gene>
<organism evidence="3 4">
    <name type="scientific">Mytilus galloprovincialis</name>
    <name type="common">Mediterranean mussel</name>
    <dbReference type="NCBI Taxonomy" id="29158"/>
    <lineage>
        <taxon>Eukaryota</taxon>
        <taxon>Metazoa</taxon>
        <taxon>Spiralia</taxon>
        <taxon>Lophotrochozoa</taxon>
        <taxon>Mollusca</taxon>
        <taxon>Bivalvia</taxon>
        <taxon>Autobranchia</taxon>
        <taxon>Pteriomorphia</taxon>
        <taxon>Mytilida</taxon>
        <taxon>Mytiloidea</taxon>
        <taxon>Mytilidae</taxon>
        <taxon>Mytilinae</taxon>
        <taxon>Mytilus</taxon>
    </lineage>
</organism>
<dbReference type="Gene3D" id="2.60.40.10">
    <property type="entry name" value="Immunoglobulins"/>
    <property type="match status" value="1"/>
</dbReference>
<dbReference type="AlphaFoldDB" id="A0A8B6CVY5"/>
<accession>A0A8B6CVY5</accession>
<evidence type="ECO:0000313" key="3">
    <source>
        <dbReference type="EMBL" id="VDI10944.1"/>
    </source>
</evidence>
<dbReference type="EMBL" id="UYJE01002458">
    <property type="protein sequence ID" value="VDI10944.1"/>
    <property type="molecule type" value="Genomic_DNA"/>
</dbReference>
<dbReference type="InterPro" id="IPR013783">
    <property type="entry name" value="Ig-like_fold"/>
</dbReference>
<dbReference type="Proteomes" id="UP000596742">
    <property type="component" value="Unassembled WGS sequence"/>
</dbReference>
<keyword evidence="4" id="KW-1185">Reference proteome</keyword>
<dbReference type="OrthoDB" id="6151296at2759"/>
<evidence type="ECO:0000256" key="1">
    <source>
        <dbReference type="SAM" id="Phobius"/>
    </source>
</evidence>
<feature type="domain" description="Ig-like" evidence="2">
    <location>
        <begin position="49"/>
        <end position="139"/>
    </location>
</feature>
<dbReference type="InterPro" id="IPR003599">
    <property type="entry name" value="Ig_sub"/>
</dbReference>
<dbReference type="PROSITE" id="PS50835">
    <property type="entry name" value="IG_LIKE"/>
    <property type="match status" value="1"/>
</dbReference>
<evidence type="ECO:0000259" key="2">
    <source>
        <dbReference type="PROSITE" id="PS50835"/>
    </source>
</evidence>
<reference evidence="3" key="1">
    <citation type="submission" date="2018-11" db="EMBL/GenBank/DDBJ databases">
        <authorList>
            <person name="Alioto T."/>
            <person name="Alioto T."/>
        </authorList>
    </citation>
    <scope>NUCLEOTIDE SEQUENCE</scope>
</reference>
<keyword evidence="1" id="KW-0812">Transmembrane</keyword>
<keyword evidence="1" id="KW-0472">Membrane</keyword>
<proteinExistence type="predicted"/>
<dbReference type="SUPFAM" id="SSF48726">
    <property type="entry name" value="Immunoglobulin"/>
    <property type="match status" value="1"/>
</dbReference>
<sequence>MDINKSEIIYVTKSSNLTIRCPLKLTKASFQWSGPPNLTSYSDNSEVNPAVKGVGISRDINKSEIIYVAKSSNLTIRCPFKSTKASFQWSGPPNLTSYSDNSKVNPAVKGVGISRGRENGKYNLIIYGFEESNEGVYQCLTLNDGKPVIHTFNFMLQINKLSPDKSNCTSVISITDSFTSTDQMHNENHQENTSGITRSEILLCCALVCILFFTMISYARNRHFTARNINIIGQHNDNAPTDQRALETESIHLYNTADDYSVHVFPDVGNGSMQGDDNDLESNSSLSSSMYINFEEDYIHPYDIPLYSFQDNKHDYEKLVHPEEYCVSVTHNGNDDEISITSTEINCSSITPRNVQIRHENIVRSSASSENKICEKYKNVHQCCDLTNIHIIGTNANTKNINQSSNCDITHHKHHVFDDISLD</sequence>
<comment type="caution">
    <text evidence="3">The sequence shown here is derived from an EMBL/GenBank/DDBJ whole genome shotgun (WGS) entry which is preliminary data.</text>
</comment>